<feature type="binding site" evidence="7">
    <location>
        <position position="54"/>
    </location>
    <ligand>
        <name>Zn(2+)</name>
        <dbReference type="ChEBI" id="CHEBI:29105"/>
        <label>1</label>
    </ligand>
</feature>
<sequence length="253" mass="28335">MKILPISAFNDNYIWLVIDESMETAFCVDPGDAQPVFDFLNAHSLTLEAIILTHHHHDHIGGVASLLGTFPAITVYGPQDSRIAHITSPINSHSNLSLLSCNFQVLETPGHTSTHLSLYEPNYQWLFCGDTLFSAGCGRVFDGTIEELYDSLNRLKALPEQTKVFCAHEYTRQNLRFAALVEPDNLTVQNYAAQLNKTNQCSLPSTIALEKEINPFLRTEEKSVKNYAKGKGLNDPDSFSIFKQLRVDKNNFS</sequence>
<feature type="binding site" evidence="7">
    <location>
        <position position="111"/>
    </location>
    <ligand>
        <name>Zn(2+)</name>
        <dbReference type="ChEBI" id="CHEBI:29105"/>
        <label>1</label>
    </ligand>
</feature>
<dbReference type="SUPFAM" id="SSF56281">
    <property type="entry name" value="Metallo-hydrolase/oxidoreductase"/>
    <property type="match status" value="1"/>
</dbReference>
<evidence type="ECO:0000259" key="8">
    <source>
        <dbReference type="SMART" id="SM00849"/>
    </source>
</evidence>
<protein>
    <recommendedName>
        <fullName evidence="7">Hydroxyacylglutathione hydrolase</fullName>
        <ecNumber evidence="7">3.1.2.6</ecNumber>
    </recommendedName>
    <alternativeName>
        <fullName evidence="7">Glyoxalase II</fullName>
        <shortName evidence="7">Glx II</shortName>
    </alternativeName>
</protein>
<dbReference type="RefSeq" id="WP_275089887.1">
    <property type="nucleotide sequence ID" value="NZ_CP119078.1"/>
</dbReference>
<comment type="subunit">
    <text evidence="7">Monomer.</text>
</comment>
<feature type="binding site" evidence="7">
    <location>
        <position position="58"/>
    </location>
    <ligand>
        <name>Zn(2+)</name>
        <dbReference type="ChEBI" id="CHEBI:29105"/>
        <label>2</label>
    </ligand>
</feature>
<dbReference type="InterPro" id="IPR032282">
    <property type="entry name" value="HAGH_C"/>
</dbReference>
<feature type="binding site" evidence="7">
    <location>
        <position position="130"/>
    </location>
    <ligand>
        <name>Zn(2+)</name>
        <dbReference type="ChEBI" id="CHEBI:29105"/>
        <label>1</label>
    </ligand>
</feature>
<evidence type="ECO:0000313" key="9">
    <source>
        <dbReference type="EMBL" id="WED44071.1"/>
    </source>
</evidence>
<evidence type="ECO:0000256" key="5">
    <source>
        <dbReference type="ARBA" id="ARBA00022801"/>
    </source>
</evidence>
<dbReference type="InterPro" id="IPR050110">
    <property type="entry name" value="Glyoxalase_II_hydrolase"/>
</dbReference>
<reference evidence="9 10" key="1">
    <citation type="submission" date="2023-02" db="EMBL/GenBank/DDBJ databases">
        <title>Genome Sequence of L. cardiaca H63T.</title>
        <authorList>
            <person name="Lopez A.E."/>
            <person name="Cianciotto N.P."/>
        </authorList>
    </citation>
    <scope>NUCLEOTIDE SEQUENCE [LARGE SCALE GENOMIC DNA]</scope>
    <source>
        <strain evidence="9 10">H63</strain>
    </source>
</reference>
<comment type="function">
    <text evidence="7">Thiolesterase that catalyzes the hydrolysis of S-D-lactoyl-glutathione to form glutathione and D-lactic acid.</text>
</comment>
<dbReference type="CDD" id="cd07723">
    <property type="entry name" value="hydroxyacylglutathione_hydrolase_MBL-fold"/>
    <property type="match status" value="1"/>
</dbReference>
<dbReference type="Pfam" id="PF16123">
    <property type="entry name" value="HAGH_C"/>
    <property type="match status" value="1"/>
</dbReference>
<dbReference type="EMBL" id="CP119078">
    <property type="protein sequence ID" value="WED44071.1"/>
    <property type="molecule type" value="Genomic_DNA"/>
</dbReference>
<evidence type="ECO:0000256" key="6">
    <source>
        <dbReference type="ARBA" id="ARBA00022833"/>
    </source>
</evidence>
<proteinExistence type="inferred from homology"/>
<evidence type="ECO:0000256" key="3">
    <source>
        <dbReference type="ARBA" id="ARBA00006759"/>
    </source>
</evidence>
<feature type="binding site" evidence="7">
    <location>
        <position position="168"/>
    </location>
    <ligand>
        <name>Zn(2+)</name>
        <dbReference type="ChEBI" id="CHEBI:29105"/>
        <label>2</label>
    </ligand>
</feature>
<evidence type="ECO:0000313" key="10">
    <source>
        <dbReference type="Proteomes" id="UP001222087"/>
    </source>
</evidence>
<dbReference type="InterPro" id="IPR001279">
    <property type="entry name" value="Metallo-B-lactamas"/>
</dbReference>
<feature type="binding site" evidence="7">
    <location>
        <position position="59"/>
    </location>
    <ligand>
        <name>Zn(2+)</name>
        <dbReference type="ChEBI" id="CHEBI:29105"/>
        <label>2</label>
    </ligand>
</feature>
<dbReference type="InterPro" id="IPR035680">
    <property type="entry name" value="Clx_II_MBL"/>
</dbReference>
<dbReference type="EC" id="3.1.2.6" evidence="7"/>
<evidence type="ECO:0000256" key="1">
    <source>
        <dbReference type="ARBA" id="ARBA00001623"/>
    </source>
</evidence>
<dbReference type="Proteomes" id="UP001222087">
    <property type="component" value="Chromosome"/>
</dbReference>
<dbReference type="PIRSF" id="PIRSF005457">
    <property type="entry name" value="Glx"/>
    <property type="match status" value="1"/>
</dbReference>
<name>A0ABY8AWH1_9GAMM</name>
<comment type="pathway">
    <text evidence="2 7">Secondary metabolite metabolism; methylglyoxal degradation; (R)-lactate from methylglyoxal: step 2/2.</text>
</comment>
<dbReference type="InterPro" id="IPR036866">
    <property type="entry name" value="RibonucZ/Hydroxyglut_hydro"/>
</dbReference>
<dbReference type="InterPro" id="IPR017782">
    <property type="entry name" value="Hydroxyacylglutathione_Hdrlase"/>
</dbReference>
<keyword evidence="6 7" id="KW-0862">Zinc</keyword>
<comment type="cofactor">
    <cofactor evidence="7">
        <name>Zn(2+)</name>
        <dbReference type="ChEBI" id="CHEBI:29105"/>
    </cofactor>
    <text evidence="7">Binds 2 Zn(2+) ions per subunit.</text>
</comment>
<dbReference type="Gene3D" id="3.60.15.10">
    <property type="entry name" value="Ribonuclease Z/Hydroxyacylglutathione hydrolase-like"/>
    <property type="match status" value="1"/>
</dbReference>
<dbReference type="PANTHER" id="PTHR43705">
    <property type="entry name" value="HYDROXYACYLGLUTATHIONE HYDROLASE"/>
    <property type="match status" value="1"/>
</dbReference>
<evidence type="ECO:0000256" key="2">
    <source>
        <dbReference type="ARBA" id="ARBA00004963"/>
    </source>
</evidence>
<keyword evidence="10" id="KW-1185">Reference proteome</keyword>
<gene>
    <name evidence="7 9" type="primary">gloB</name>
    <name evidence="9" type="ORF">PXX05_04595</name>
</gene>
<evidence type="ECO:0000256" key="4">
    <source>
        <dbReference type="ARBA" id="ARBA00022723"/>
    </source>
</evidence>
<dbReference type="GO" id="GO:0004416">
    <property type="term" value="F:hydroxyacylglutathione hydrolase activity"/>
    <property type="evidence" value="ECO:0007669"/>
    <property type="project" value="UniProtKB-EC"/>
</dbReference>
<comment type="similarity">
    <text evidence="3 7">Belongs to the metallo-beta-lactamase superfamily. Glyoxalase II family.</text>
</comment>
<dbReference type="Pfam" id="PF00753">
    <property type="entry name" value="Lactamase_B"/>
    <property type="match status" value="2"/>
</dbReference>
<evidence type="ECO:0000256" key="7">
    <source>
        <dbReference type="HAMAP-Rule" id="MF_01374"/>
    </source>
</evidence>
<feature type="binding site" evidence="7">
    <location>
        <position position="130"/>
    </location>
    <ligand>
        <name>Zn(2+)</name>
        <dbReference type="ChEBI" id="CHEBI:29105"/>
        <label>2</label>
    </ligand>
</feature>
<feature type="domain" description="Metallo-beta-lactamase" evidence="8">
    <location>
        <begin position="11"/>
        <end position="168"/>
    </location>
</feature>
<comment type="catalytic activity">
    <reaction evidence="1 7">
        <text>an S-(2-hydroxyacyl)glutathione + H2O = a 2-hydroxy carboxylate + glutathione + H(+)</text>
        <dbReference type="Rhea" id="RHEA:21864"/>
        <dbReference type="ChEBI" id="CHEBI:15377"/>
        <dbReference type="ChEBI" id="CHEBI:15378"/>
        <dbReference type="ChEBI" id="CHEBI:57925"/>
        <dbReference type="ChEBI" id="CHEBI:58896"/>
        <dbReference type="ChEBI" id="CHEBI:71261"/>
        <dbReference type="EC" id="3.1.2.6"/>
    </reaction>
</comment>
<dbReference type="NCBIfam" id="TIGR03413">
    <property type="entry name" value="GSH_gloB"/>
    <property type="match status" value="1"/>
</dbReference>
<dbReference type="PANTHER" id="PTHR43705:SF1">
    <property type="entry name" value="HYDROXYACYLGLUTATHIONE HYDROLASE GLOB"/>
    <property type="match status" value="1"/>
</dbReference>
<keyword evidence="4 7" id="KW-0479">Metal-binding</keyword>
<organism evidence="9 10">
    <name type="scientific">Legionella cardiaca</name>
    <dbReference type="NCBI Taxonomy" id="1071983"/>
    <lineage>
        <taxon>Bacteria</taxon>
        <taxon>Pseudomonadati</taxon>
        <taxon>Pseudomonadota</taxon>
        <taxon>Gammaproteobacteria</taxon>
        <taxon>Legionellales</taxon>
        <taxon>Legionellaceae</taxon>
        <taxon>Legionella</taxon>
    </lineage>
</organism>
<feature type="binding site" evidence="7">
    <location>
        <position position="56"/>
    </location>
    <ligand>
        <name>Zn(2+)</name>
        <dbReference type="ChEBI" id="CHEBI:29105"/>
        <label>1</label>
    </ligand>
</feature>
<keyword evidence="5 7" id="KW-0378">Hydrolase</keyword>
<dbReference type="SMART" id="SM00849">
    <property type="entry name" value="Lactamase_B"/>
    <property type="match status" value="1"/>
</dbReference>
<dbReference type="HAMAP" id="MF_01374">
    <property type="entry name" value="Glyoxalase_2"/>
    <property type="match status" value="1"/>
</dbReference>
<accession>A0ABY8AWH1</accession>